<feature type="region of interest" description="Disordered" evidence="7">
    <location>
        <begin position="268"/>
        <end position="312"/>
    </location>
</feature>
<keyword evidence="2 8" id="KW-0812">Transmembrane</keyword>
<dbReference type="CDD" id="cd23995">
    <property type="entry name" value="Seipin_BSCL2_like"/>
    <property type="match status" value="1"/>
</dbReference>
<dbReference type="InterPro" id="IPR009617">
    <property type="entry name" value="Seipin"/>
</dbReference>
<accession>A0A1U7LTL2</accession>
<sequence length="312" mass="34915">MAWPIAVKAVSGSILYSVGAFSLLAVSCLSYLLFFWNYVPVAGISREVFLIFGQGNPWAEILIDPFGGLFPNQDYELSADLVVPNSPSNIDIGPNALIISDISPLGNFMIKIDLTAASNETLITISKPAIVTYVSPLIHSIRTLVKSPFYISGMSKETERLSITFISDYAFSGGWSTTPKLARIEVESRQLRVYSLKLHIFAKLSGLRWMMYHHRFISAAIFILIFWAVELLFTTAAWIYIWSKIPSPKAKVELPRRLTREEQELINEEPVDLDSSEVDSLRLSPALGSSSRRRRPTTRLSDSSGSDMSRDR</sequence>
<dbReference type="GO" id="GO:0140042">
    <property type="term" value="P:lipid droplet formation"/>
    <property type="evidence" value="ECO:0007669"/>
    <property type="project" value="UniProtKB-ARBA"/>
</dbReference>
<dbReference type="PANTHER" id="PTHR21212:SF0">
    <property type="entry name" value="SEIPIN"/>
    <property type="match status" value="1"/>
</dbReference>
<dbReference type="EMBL" id="LXFE01000283">
    <property type="protein sequence ID" value="OLL25923.1"/>
    <property type="molecule type" value="Genomic_DNA"/>
</dbReference>
<keyword evidence="3" id="KW-0256">Endoplasmic reticulum</keyword>
<dbReference type="GO" id="GO:0006629">
    <property type="term" value="P:lipid metabolic process"/>
    <property type="evidence" value="ECO:0007669"/>
    <property type="project" value="UniProtKB-KW"/>
</dbReference>
<evidence type="ECO:0000256" key="2">
    <source>
        <dbReference type="ARBA" id="ARBA00022692"/>
    </source>
</evidence>
<dbReference type="STRING" id="1198029.A0A1U7LTL2"/>
<name>A0A1U7LTL2_NEOID</name>
<dbReference type="OMA" id="MVDTARQ"/>
<dbReference type="OrthoDB" id="3990054at2759"/>
<reference evidence="9 10" key="1">
    <citation type="submission" date="2016-04" db="EMBL/GenBank/DDBJ databases">
        <title>Evolutionary innovation and constraint leading to complex multicellularity in the Ascomycota.</title>
        <authorList>
            <person name="Cisse O."/>
            <person name="Nguyen A."/>
            <person name="Hewitt D.A."/>
            <person name="Jedd G."/>
            <person name="Stajich J.E."/>
        </authorList>
    </citation>
    <scope>NUCLEOTIDE SEQUENCE [LARGE SCALE GENOMIC DNA]</scope>
    <source>
        <strain evidence="9 10">DAH-3</strain>
    </source>
</reference>
<feature type="compositionally biased region" description="Acidic residues" evidence="7">
    <location>
        <begin position="268"/>
        <end position="277"/>
    </location>
</feature>
<evidence type="ECO:0000256" key="6">
    <source>
        <dbReference type="ARBA" id="ARBA00023136"/>
    </source>
</evidence>
<evidence type="ECO:0000256" key="8">
    <source>
        <dbReference type="SAM" id="Phobius"/>
    </source>
</evidence>
<organism evidence="9 10">
    <name type="scientific">Neolecta irregularis (strain DAH-3)</name>
    <dbReference type="NCBI Taxonomy" id="1198029"/>
    <lineage>
        <taxon>Eukaryota</taxon>
        <taxon>Fungi</taxon>
        <taxon>Dikarya</taxon>
        <taxon>Ascomycota</taxon>
        <taxon>Taphrinomycotina</taxon>
        <taxon>Neolectales</taxon>
        <taxon>Neolectaceae</taxon>
        <taxon>Neolecta</taxon>
    </lineage>
</organism>
<dbReference type="Pfam" id="PF06775">
    <property type="entry name" value="Seipin"/>
    <property type="match status" value="1"/>
</dbReference>
<dbReference type="AlphaFoldDB" id="A0A1U7LTL2"/>
<evidence type="ECO:0000313" key="9">
    <source>
        <dbReference type="EMBL" id="OLL25923.1"/>
    </source>
</evidence>
<evidence type="ECO:0000256" key="7">
    <source>
        <dbReference type="SAM" id="MobiDB-lite"/>
    </source>
</evidence>
<keyword evidence="10" id="KW-1185">Reference proteome</keyword>
<feature type="compositionally biased region" description="Low complexity" evidence="7">
    <location>
        <begin position="298"/>
        <end position="312"/>
    </location>
</feature>
<evidence type="ECO:0000256" key="3">
    <source>
        <dbReference type="ARBA" id="ARBA00022824"/>
    </source>
</evidence>
<dbReference type="Proteomes" id="UP000186594">
    <property type="component" value="Unassembled WGS sequence"/>
</dbReference>
<evidence type="ECO:0000313" key="10">
    <source>
        <dbReference type="Proteomes" id="UP000186594"/>
    </source>
</evidence>
<gene>
    <name evidence="9" type="ORF">NEOLI_004583</name>
</gene>
<feature type="transmembrane region" description="Helical" evidence="8">
    <location>
        <begin position="216"/>
        <end position="242"/>
    </location>
</feature>
<evidence type="ECO:0000256" key="4">
    <source>
        <dbReference type="ARBA" id="ARBA00022989"/>
    </source>
</evidence>
<feature type="transmembrane region" description="Helical" evidence="8">
    <location>
        <begin position="14"/>
        <end position="36"/>
    </location>
</feature>
<proteinExistence type="predicted"/>
<evidence type="ECO:0000256" key="5">
    <source>
        <dbReference type="ARBA" id="ARBA00023098"/>
    </source>
</evidence>
<keyword evidence="4 8" id="KW-1133">Transmembrane helix</keyword>
<comment type="subcellular location">
    <subcellularLocation>
        <location evidence="1">Endoplasmic reticulum membrane</location>
        <topology evidence="1">Multi-pass membrane protein</topology>
    </subcellularLocation>
</comment>
<keyword evidence="5" id="KW-0443">Lipid metabolism</keyword>
<keyword evidence="6 8" id="KW-0472">Membrane</keyword>
<evidence type="ECO:0000256" key="1">
    <source>
        <dbReference type="ARBA" id="ARBA00004477"/>
    </source>
</evidence>
<dbReference type="GO" id="GO:0005789">
    <property type="term" value="C:endoplasmic reticulum membrane"/>
    <property type="evidence" value="ECO:0007669"/>
    <property type="project" value="UniProtKB-SubCell"/>
</dbReference>
<comment type="caution">
    <text evidence="9">The sequence shown here is derived from an EMBL/GenBank/DDBJ whole genome shotgun (WGS) entry which is preliminary data.</text>
</comment>
<protein>
    <submittedName>
        <fullName evidence="9">Seipin</fullName>
    </submittedName>
</protein>
<dbReference type="PANTHER" id="PTHR21212">
    <property type="entry name" value="BERNARDINELLI-SEIP CONGENITAL LIPODYSTROPHY 2 HOMOLOG BSCL2 PROTEIN"/>
    <property type="match status" value="1"/>
</dbReference>